<protein>
    <submittedName>
        <fullName evidence="3">Trichohyalin-like</fullName>
    </submittedName>
</protein>
<dbReference type="RefSeq" id="XP_011314404.1">
    <property type="nucleotide sequence ID" value="XM_011316102.1"/>
</dbReference>
<feature type="region of interest" description="Disordered" evidence="1">
    <location>
        <begin position="257"/>
        <end position="305"/>
    </location>
</feature>
<feature type="region of interest" description="Disordered" evidence="1">
    <location>
        <begin position="1"/>
        <end position="232"/>
    </location>
</feature>
<gene>
    <name evidence="3" type="primary">LOC105273580</name>
</gene>
<sequence length="611" mass="73268">MVVDEHREGEGNEGYNLRKTEEKKETEKNGKEGDEQKQKAATTTRAGRGRKKINTEDKKDLGKEGSATGGKKLEDYWTEIKEGKNKLRNKEESQRESSSAQEDSEQEEEKKRSEAKLEEEMTEKEKEKRKEREIMKPTWTLPRTPDGRKDNEKRKDSTEREKGIEAEKQTQREAEKEAARKTDGKQGEERPQKKQSGDQQSEERKEEYAETKKTGPEKNEKRGEEREMGELKEWMEKWEKRQKEEWEARMADIETLIRTELGTRRDRDEEHERKREEIQERQLRDQVEKLQDKLRKSEERNDELEGGVRMWKEMAEAWRQKAEKRGEEWEGTRNRRWAEEVEENEVADKRKIQITDENSSRIKEREENNTRVTGDWGVGGKKQQAEQRRQKEREGQENQRGEEWRIRGQEGTKEPDERRRGTEGRENSISKKEERTKEGKERQVTIDKNPPPGKMTEEEWQVELDLRRSKRKNMIIEGLTLVTRTRKEELEKWMMEVLDLKVRIEKLDRREQGGWLARVEEVAHKKAIMKEKTRLKEKRWGVYITDDLTERQKEIQAWMEGEVRNWRKLQKEAWTGYNSICVEGTWLEWDEKEGILKQREKREERAREGPF</sequence>
<proteinExistence type="predicted"/>
<feature type="compositionally biased region" description="Basic and acidic residues" evidence="1">
    <location>
        <begin position="71"/>
        <end position="95"/>
    </location>
</feature>
<feature type="compositionally biased region" description="Basic and acidic residues" evidence="1">
    <location>
        <begin position="383"/>
        <end position="445"/>
    </location>
</feature>
<reference evidence="3" key="1">
    <citation type="submission" date="2025-08" db="UniProtKB">
        <authorList>
            <consortium name="RefSeq"/>
        </authorList>
    </citation>
    <scope>IDENTIFICATION</scope>
    <source>
        <strain evidence="3">USDA-PBARC FA_bdor</strain>
        <tissue evidence="3">Whole organism</tissue>
    </source>
</reference>
<feature type="compositionally biased region" description="Basic and acidic residues" evidence="1">
    <location>
        <begin position="108"/>
        <end position="135"/>
    </location>
</feature>
<feature type="compositionally biased region" description="Basic and acidic residues" evidence="1">
    <location>
        <begin position="1"/>
        <end position="38"/>
    </location>
</feature>
<dbReference type="AlphaFoldDB" id="A0A9R1TP43"/>
<feature type="compositionally biased region" description="Basic and acidic residues" evidence="1">
    <location>
        <begin position="321"/>
        <end position="339"/>
    </location>
</feature>
<dbReference type="Proteomes" id="UP000694866">
    <property type="component" value="Unplaced"/>
</dbReference>
<feature type="compositionally biased region" description="Basic and acidic residues" evidence="1">
    <location>
        <begin position="346"/>
        <end position="369"/>
    </location>
</feature>
<accession>A0A9R1TP43</accession>
<evidence type="ECO:0000256" key="1">
    <source>
        <dbReference type="SAM" id="MobiDB-lite"/>
    </source>
</evidence>
<keyword evidence="2" id="KW-1185">Reference proteome</keyword>
<feature type="compositionally biased region" description="Basic and acidic residues" evidence="1">
    <location>
        <begin position="53"/>
        <end position="63"/>
    </location>
</feature>
<dbReference type="KEGG" id="fas:105273580"/>
<feature type="compositionally biased region" description="Basic and acidic residues" evidence="1">
    <location>
        <begin position="145"/>
        <end position="232"/>
    </location>
</feature>
<dbReference type="OrthoDB" id="6433611at2759"/>
<dbReference type="GeneID" id="105273580"/>
<evidence type="ECO:0000313" key="3">
    <source>
        <dbReference type="RefSeq" id="XP_011314404.1"/>
    </source>
</evidence>
<name>A0A9R1TP43_9HYME</name>
<organism evidence="2 3">
    <name type="scientific">Fopius arisanus</name>
    <dbReference type="NCBI Taxonomy" id="64838"/>
    <lineage>
        <taxon>Eukaryota</taxon>
        <taxon>Metazoa</taxon>
        <taxon>Ecdysozoa</taxon>
        <taxon>Arthropoda</taxon>
        <taxon>Hexapoda</taxon>
        <taxon>Insecta</taxon>
        <taxon>Pterygota</taxon>
        <taxon>Neoptera</taxon>
        <taxon>Endopterygota</taxon>
        <taxon>Hymenoptera</taxon>
        <taxon>Apocrita</taxon>
        <taxon>Ichneumonoidea</taxon>
        <taxon>Braconidae</taxon>
        <taxon>Opiinae</taxon>
        <taxon>Fopius</taxon>
    </lineage>
</organism>
<evidence type="ECO:0000313" key="2">
    <source>
        <dbReference type="Proteomes" id="UP000694866"/>
    </source>
</evidence>
<feature type="region of interest" description="Disordered" evidence="1">
    <location>
        <begin position="321"/>
        <end position="458"/>
    </location>
</feature>
<feature type="compositionally biased region" description="Basic and acidic residues" evidence="1">
    <location>
        <begin position="257"/>
        <end position="299"/>
    </location>
</feature>